<reference evidence="1 2" key="1">
    <citation type="journal article" date="2018" name="Sci. Data">
        <title>The draft genome sequence of cork oak.</title>
        <authorList>
            <person name="Ramos A.M."/>
            <person name="Usie A."/>
            <person name="Barbosa P."/>
            <person name="Barros P.M."/>
            <person name="Capote T."/>
            <person name="Chaves I."/>
            <person name="Simoes F."/>
            <person name="Abreu I."/>
            <person name="Carrasquinho I."/>
            <person name="Faro C."/>
            <person name="Guimaraes J.B."/>
            <person name="Mendonca D."/>
            <person name="Nobrega F."/>
            <person name="Rodrigues L."/>
            <person name="Saibo N.J.M."/>
            <person name="Varela M.C."/>
            <person name="Egas C."/>
            <person name="Matos J."/>
            <person name="Miguel C.M."/>
            <person name="Oliveira M.M."/>
            <person name="Ricardo C.P."/>
            <person name="Goncalves S."/>
        </authorList>
    </citation>
    <scope>NUCLEOTIDE SEQUENCE [LARGE SCALE GENOMIC DNA]</scope>
    <source>
        <strain evidence="2">cv. HL8</strain>
    </source>
</reference>
<comment type="caution">
    <text evidence="1">The sequence shown here is derived from an EMBL/GenBank/DDBJ whole genome shotgun (WGS) entry which is preliminary data.</text>
</comment>
<organism evidence="1 2">
    <name type="scientific">Quercus suber</name>
    <name type="common">Cork oak</name>
    <dbReference type="NCBI Taxonomy" id="58331"/>
    <lineage>
        <taxon>Eukaryota</taxon>
        <taxon>Viridiplantae</taxon>
        <taxon>Streptophyta</taxon>
        <taxon>Embryophyta</taxon>
        <taxon>Tracheophyta</taxon>
        <taxon>Spermatophyta</taxon>
        <taxon>Magnoliopsida</taxon>
        <taxon>eudicotyledons</taxon>
        <taxon>Gunneridae</taxon>
        <taxon>Pentapetalae</taxon>
        <taxon>rosids</taxon>
        <taxon>fabids</taxon>
        <taxon>Fagales</taxon>
        <taxon>Fagaceae</taxon>
        <taxon>Quercus</taxon>
    </lineage>
</organism>
<dbReference type="EMBL" id="PKMF04000008">
    <property type="protein sequence ID" value="KAK7860218.1"/>
    <property type="molecule type" value="Genomic_DNA"/>
</dbReference>
<evidence type="ECO:0000313" key="2">
    <source>
        <dbReference type="Proteomes" id="UP000237347"/>
    </source>
</evidence>
<sequence>MPLSTKPLLPPKGLLQCFPKTHFFGTP</sequence>
<evidence type="ECO:0000313" key="1">
    <source>
        <dbReference type="EMBL" id="KAK7860218.1"/>
    </source>
</evidence>
<dbReference type="AlphaFoldDB" id="A0AAW0MBR4"/>
<keyword evidence="2" id="KW-1185">Reference proteome</keyword>
<name>A0AAW0MBR4_QUESU</name>
<accession>A0AAW0MBR4</accession>
<proteinExistence type="predicted"/>
<protein>
    <submittedName>
        <fullName evidence="1">Uncharacterized protein</fullName>
    </submittedName>
</protein>
<gene>
    <name evidence="1" type="ORF">CFP56_042215</name>
</gene>
<dbReference type="Proteomes" id="UP000237347">
    <property type="component" value="Unassembled WGS sequence"/>
</dbReference>